<accession>A0A8J6A7Y1</accession>
<dbReference type="GO" id="GO:0006412">
    <property type="term" value="P:translation"/>
    <property type="evidence" value="ECO:0007669"/>
    <property type="project" value="InterPro"/>
</dbReference>
<dbReference type="Pfam" id="PF01092">
    <property type="entry name" value="Ribosomal_S6e"/>
    <property type="match status" value="1"/>
</dbReference>
<evidence type="ECO:0000256" key="3">
    <source>
        <dbReference type="ARBA" id="ARBA00023274"/>
    </source>
</evidence>
<evidence type="ECO:0000256" key="2">
    <source>
        <dbReference type="ARBA" id="ARBA00022980"/>
    </source>
</evidence>
<proteinExistence type="inferred from homology"/>
<dbReference type="SMART" id="SM01405">
    <property type="entry name" value="Ribosomal_S6e"/>
    <property type="match status" value="1"/>
</dbReference>
<organism evidence="6 7">
    <name type="scientific">Galemys pyrenaicus</name>
    <name type="common">Iberian desman</name>
    <name type="synonym">Pyrenean desman</name>
    <dbReference type="NCBI Taxonomy" id="202257"/>
    <lineage>
        <taxon>Eukaryota</taxon>
        <taxon>Metazoa</taxon>
        <taxon>Chordata</taxon>
        <taxon>Craniata</taxon>
        <taxon>Vertebrata</taxon>
        <taxon>Euteleostomi</taxon>
        <taxon>Mammalia</taxon>
        <taxon>Eutheria</taxon>
        <taxon>Laurasiatheria</taxon>
        <taxon>Eulipotyphla</taxon>
        <taxon>Talpidae</taxon>
        <taxon>Galemys</taxon>
    </lineage>
</organism>
<evidence type="ECO:0000256" key="1">
    <source>
        <dbReference type="ARBA" id="ARBA00009312"/>
    </source>
</evidence>
<evidence type="ECO:0000313" key="7">
    <source>
        <dbReference type="Proteomes" id="UP000700334"/>
    </source>
</evidence>
<sequence>NGFKVKSNISFLASSCQKFTEVDNECKPFTFYENCTATEVAVDALGEEWEEYRFRISGREEKIGFVSHGYVLMLLNGGHSCDSQGGLNHESTNRFKIALIRNLEPKQLRFSILLLHAPSNITLKKQPTKKNKEEVP</sequence>
<name>A0A8J6A7Y1_GALPY</name>
<evidence type="ECO:0000313" key="6">
    <source>
        <dbReference type="EMBL" id="KAG8516746.1"/>
    </source>
</evidence>
<keyword evidence="7" id="KW-1185">Reference proteome</keyword>
<dbReference type="InterPro" id="IPR001377">
    <property type="entry name" value="Ribosomal_eS6"/>
</dbReference>
<dbReference type="Proteomes" id="UP000700334">
    <property type="component" value="Unassembled WGS sequence"/>
</dbReference>
<keyword evidence="3" id="KW-0687">Ribonucleoprotein</keyword>
<dbReference type="PANTHER" id="PTHR11502">
    <property type="entry name" value="40S RIBOSOMAL PROTEIN S6"/>
    <property type="match status" value="1"/>
</dbReference>
<feature type="non-terminal residue" evidence="6">
    <location>
        <position position="1"/>
    </location>
</feature>
<dbReference type="AlphaFoldDB" id="A0A8J6A7Y1"/>
<gene>
    <name evidence="6" type="ORF">J0S82_011606</name>
</gene>
<dbReference type="OrthoDB" id="9706445at2759"/>
<reference evidence="6" key="1">
    <citation type="journal article" date="2021" name="Evol. Appl.">
        <title>The genome of the Pyrenean desman and the effects of bottlenecks and inbreeding on the genomic landscape of an endangered species.</title>
        <authorList>
            <person name="Escoda L."/>
            <person name="Castresana J."/>
        </authorList>
    </citation>
    <scope>NUCLEOTIDE SEQUENCE</scope>
    <source>
        <strain evidence="6">IBE-C5619</strain>
    </source>
</reference>
<dbReference type="GO" id="GO:0005840">
    <property type="term" value="C:ribosome"/>
    <property type="evidence" value="ECO:0007669"/>
    <property type="project" value="UniProtKB-KW"/>
</dbReference>
<comment type="caution">
    <text evidence="6">The sequence shown here is derived from an EMBL/GenBank/DDBJ whole genome shotgun (WGS) entry which is preliminary data.</text>
</comment>
<keyword evidence="2 6" id="KW-0689">Ribosomal protein</keyword>
<evidence type="ECO:0000256" key="4">
    <source>
        <dbReference type="ARBA" id="ARBA00035278"/>
    </source>
</evidence>
<evidence type="ECO:0000256" key="5">
    <source>
        <dbReference type="ARBA" id="ARBA00035403"/>
    </source>
</evidence>
<feature type="non-terminal residue" evidence="6">
    <location>
        <position position="136"/>
    </location>
</feature>
<dbReference type="GO" id="GO:0003735">
    <property type="term" value="F:structural constituent of ribosome"/>
    <property type="evidence" value="ECO:0007669"/>
    <property type="project" value="InterPro"/>
</dbReference>
<dbReference type="EMBL" id="JAGFMF010011668">
    <property type="protein sequence ID" value="KAG8516746.1"/>
    <property type="molecule type" value="Genomic_DNA"/>
</dbReference>
<dbReference type="GO" id="GO:1990904">
    <property type="term" value="C:ribonucleoprotein complex"/>
    <property type="evidence" value="ECO:0007669"/>
    <property type="project" value="UniProtKB-KW"/>
</dbReference>
<comment type="similarity">
    <text evidence="1">Belongs to the eukaryotic ribosomal protein eS6 family.</text>
</comment>
<protein>
    <recommendedName>
        <fullName evidence="4">Small ribosomal subunit protein eS6</fullName>
    </recommendedName>
    <alternativeName>
        <fullName evidence="5">40S ribosomal protein S6</fullName>
    </alternativeName>
</protein>